<keyword evidence="4 5" id="KW-0472">Membrane</keyword>
<accession>A0AAD9KFI2</accession>
<evidence type="ECO:0000256" key="4">
    <source>
        <dbReference type="ARBA" id="ARBA00023136"/>
    </source>
</evidence>
<dbReference type="SUPFAM" id="SSF103473">
    <property type="entry name" value="MFS general substrate transporter"/>
    <property type="match status" value="1"/>
</dbReference>
<evidence type="ECO:0000256" key="5">
    <source>
        <dbReference type="SAM" id="Phobius"/>
    </source>
</evidence>
<evidence type="ECO:0000256" key="3">
    <source>
        <dbReference type="ARBA" id="ARBA00022989"/>
    </source>
</evidence>
<dbReference type="Proteomes" id="UP001208570">
    <property type="component" value="Unassembled WGS sequence"/>
</dbReference>
<dbReference type="EMBL" id="JAODUP010000003">
    <property type="protein sequence ID" value="KAK2170401.1"/>
    <property type="molecule type" value="Genomic_DNA"/>
</dbReference>
<protein>
    <submittedName>
        <fullName evidence="6">Uncharacterized protein</fullName>
    </submittedName>
</protein>
<dbReference type="AlphaFoldDB" id="A0AAD9KFI2"/>
<keyword evidence="3 5" id="KW-1133">Transmembrane helix</keyword>
<comment type="caution">
    <text evidence="6">The sequence shown here is derived from an EMBL/GenBank/DDBJ whole genome shotgun (WGS) entry which is preliminary data.</text>
</comment>
<keyword evidence="7" id="KW-1185">Reference proteome</keyword>
<dbReference type="PANTHER" id="PTHR24064">
    <property type="entry name" value="SOLUTE CARRIER FAMILY 22 MEMBER"/>
    <property type="match status" value="1"/>
</dbReference>
<organism evidence="6 7">
    <name type="scientific">Paralvinella palmiformis</name>
    <dbReference type="NCBI Taxonomy" id="53620"/>
    <lineage>
        <taxon>Eukaryota</taxon>
        <taxon>Metazoa</taxon>
        <taxon>Spiralia</taxon>
        <taxon>Lophotrochozoa</taxon>
        <taxon>Annelida</taxon>
        <taxon>Polychaeta</taxon>
        <taxon>Sedentaria</taxon>
        <taxon>Canalipalpata</taxon>
        <taxon>Terebellida</taxon>
        <taxon>Terebelliformia</taxon>
        <taxon>Alvinellidae</taxon>
        <taxon>Paralvinella</taxon>
    </lineage>
</organism>
<evidence type="ECO:0000313" key="6">
    <source>
        <dbReference type="EMBL" id="KAK2170401.1"/>
    </source>
</evidence>
<comment type="subcellular location">
    <subcellularLocation>
        <location evidence="1">Membrane</location>
        <topology evidence="1">Multi-pass membrane protein</topology>
    </subcellularLocation>
</comment>
<proteinExistence type="predicted"/>
<keyword evidence="2 5" id="KW-0812">Transmembrane</keyword>
<gene>
    <name evidence="6" type="ORF">LSH36_3g24010</name>
</gene>
<evidence type="ECO:0000256" key="2">
    <source>
        <dbReference type="ARBA" id="ARBA00022692"/>
    </source>
</evidence>
<feature type="transmembrane region" description="Helical" evidence="5">
    <location>
        <begin position="56"/>
        <end position="76"/>
    </location>
</feature>
<sequence length="183" mass="20902">MEHKQTIPWRITEEGNLEYDKCSMYLNLSVDNTTVPCQYGYWYDRNLWDLVCGYEWLIELSMTISGVGSVVGAMVFNTLADRVGRKKVFLGCLWSNIITAMAMAFSPNITFYIILAAIDGMQQQGMVATSYILAVELFATEERTFPGNAIEFFWDNTRIDTVACFEREKAGSRNNYEKSGEEK</sequence>
<dbReference type="InterPro" id="IPR036259">
    <property type="entry name" value="MFS_trans_sf"/>
</dbReference>
<dbReference type="GO" id="GO:0016020">
    <property type="term" value="C:membrane"/>
    <property type="evidence" value="ECO:0007669"/>
    <property type="project" value="UniProtKB-SubCell"/>
</dbReference>
<feature type="transmembrane region" description="Helical" evidence="5">
    <location>
        <begin position="88"/>
        <end position="115"/>
    </location>
</feature>
<reference evidence="6" key="1">
    <citation type="journal article" date="2023" name="Mol. Biol. Evol.">
        <title>Third-Generation Sequencing Reveals the Adaptive Role of the Epigenome in Three Deep-Sea Polychaetes.</title>
        <authorList>
            <person name="Perez M."/>
            <person name="Aroh O."/>
            <person name="Sun Y."/>
            <person name="Lan Y."/>
            <person name="Juniper S.K."/>
            <person name="Young C.R."/>
            <person name="Angers B."/>
            <person name="Qian P.Y."/>
        </authorList>
    </citation>
    <scope>NUCLEOTIDE SEQUENCE</scope>
    <source>
        <strain evidence="6">P08H-3</strain>
    </source>
</reference>
<dbReference type="InterPro" id="IPR011701">
    <property type="entry name" value="MFS"/>
</dbReference>
<evidence type="ECO:0000256" key="1">
    <source>
        <dbReference type="ARBA" id="ARBA00004141"/>
    </source>
</evidence>
<evidence type="ECO:0000313" key="7">
    <source>
        <dbReference type="Proteomes" id="UP001208570"/>
    </source>
</evidence>
<dbReference type="Pfam" id="PF07690">
    <property type="entry name" value="MFS_1"/>
    <property type="match status" value="1"/>
</dbReference>
<dbReference type="GO" id="GO:0022857">
    <property type="term" value="F:transmembrane transporter activity"/>
    <property type="evidence" value="ECO:0007669"/>
    <property type="project" value="InterPro"/>
</dbReference>
<dbReference type="Gene3D" id="1.20.1250.20">
    <property type="entry name" value="MFS general substrate transporter like domains"/>
    <property type="match status" value="1"/>
</dbReference>
<name>A0AAD9KFI2_9ANNE</name>